<reference evidence="1 3" key="1">
    <citation type="submission" date="2021-07" db="EMBL/GenBank/DDBJ databases">
        <title>Novel Helicobacter sp. Isolated from a dog.</title>
        <authorList>
            <person name="Rimbara E."/>
            <person name="Suzuki M."/>
        </authorList>
    </citation>
    <scope>NUCLEOTIDE SEQUENCE [LARGE SCALE GENOMIC DNA]</scope>
    <source>
        <strain evidence="1">NHP19-0003</strain>
        <strain evidence="3">NHP19-003</strain>
    </source>
</reference>
<dbReference type="Proteomes" id="UP000826775">
    <property type="component" value="Chromosome"/>
</dbReference>
<dbReference type="EMBL" id="AP024814">
    <property type="protein sequence ID" value="BCZ17060.1"/>
    <property type="molecule type" value="Genomic_DNA"/>
</dbReference>
<evidence type="ECO:0000313" key="3">
    <source>
        <dbReference type="Proteomes" id="UP000826775"/>
    </source>
</evidence>
<protein>
    <submittedName>
        <fullName evidence="1">Uncharacterized protein</fullName>
    </submittedName>
</protein>
<evidence type="ECO:0000313" key="2">
    <source>
        <dbReference type="EMBL" id="BCZ17103.1"/>
    </source>
</evidence>
<organism evidence="1 3">
    <name type="scientific">Helicobacter gastrocanis</name>
    <dbReference type="NCBI Taxonomy" id="2849641"/>
    <lineage>
        <taxon>Bacteria</taxon>
        <taxon>Pseudomonadati</taxon>
        <taxon>Campylobacterota</taxon>
        <taxon>Epsilonproteobacteria</taxon>
        <taxon>Campylobacterales</taxon>
        <taxon>Helicobacteraceae</taxon>
        <taxon>Helicobacter</taxon>
    </lineage>
</organism>
<name>A0ABN6I0B3_9HELI</name>
<gene>
    <name evidence="1" type="ORF">NHP190003_03420</name>
    <name evidence="2" type="ORF">NHP190003_03850</name>
</gene>
<sequence length="58" mass="6125">MDMWGATCQGGAFKANSANIKREKGALGSGLKPAANKQKERKVPKIGGLMATCHPKIK</sequence>
<evidence type="ECO:0000313" key="1">
    <source>
        <dbReference type="EMBL" id="BCZ17060.1"/>
    </source>
</evidence>
<accession>A0ABN6I0B3</accession>
<keyword evidence="3" id="KW-1185">Reference proteome</keyword>
<dbReference type="EMBL" id="AP024814">
    <property type="protein sequence ID" value="BCZ17103.1"/>
    <property type="molecule type" value="Genomic_DNA"/>
</dbReference>
<proteinExistence type="predicted"/>